<name>A0A8T0RB61_PANVG</name>
<dbReference type="InterPro" id="IPR036452">
    <property type="entry name" value="Ribo_hydro-like"/>
</dbReference>
<proteinExistence type="inferred from homology"/>
<dbReference type="AlphaFoldDB" id="A0A8T0RB61"/>
<reference evidence="5" key="1">
    <citation type="submission" date="2020-05" db="EMBL/GenBank/DDBJ databases">
        <title>WGS assembly of Panicum virgatum.</title>
        <authorList>
            <person name="Lovell J.T."/>
            <person name="Jenkins J."/>
            <person name="Shu S."/>
            <person name="Juenger T.E."/>
            <person name="Schmutz J."/>
        </authorList>
    </citation>
    <scope>NUCLEOTIDE SEQUENCE</scope>
    <source>
        <strain evidence="5">AP13</strain>
    </source>
</reference>
<evidence type="ECO:0000256" key="3">
    <source>
        <dbReference type="ARBA" id="ARBA00023295"/>
    </source>
</evidence>
<dbReference type="InterPro" id="IPR001910">
    <property type="entry name" value="Inosine/uridine_hydrolase_dom"/>
</dbReference>
<dbReference type="SUPFAM" id="SSF53590">
    <property type="entry name" value="Nucleoside hydrolase"/>
    <property type="match status" value="1"/>
</dbReference>
<dbReference type="Gene3D" id="3.90.245.10">
    <property type="entry name" value="Ribonucleoside hydrolase-like"/>
    <property type="match status" value="1"/>
</dbReference>
<keyword evidence="6" id="KW-1185">Reference proteome</keyword>
<sequence length="308" mass="33166">MVAAATGRHIHHHEQLRREMLIIDTDPGVDDSVAIMAFQSPGAVQVLGLTTIFGNCTMERATRNALILCEKAGHPEIPAAEGSSEPLKGGKPHVADFVHGSDGLGNIELPDPSIKKFPGEVSVLALGPLTNIALAIKRDPSFVKNVKRIVVLGGAFSAAGNVTPAAEANIYNDPDAADLVFTCGGDIYVVGLNNNNANEDLLELRNSEGRHTHSSFATYADSTWTGMHTKSYGVPVVYLHDPVSFATLVRPDLFKFRKGVVRVETQGMGLKKWDSENPWTTGYSPISVAWSVDAPKVVEFVKDLITKK</sequence>
<dbReference type="InterPro" id="IPR023186">
    <property type="entry name" value="IUNH"/>
</dbReference>
<feature type="domain" description="Inosine/uridine-preferring nucleoside hydrolase" evidence="4">
    <location>
        <begin position="21"/>
        <end position="298"/>
    </location>
</feature>
<comment type="caution">
    <text evidence="5">The sequence shown here is derived from an EMBL/GenBank/DDBJ whole genome shotgun (WGS) entry which is preliminary data.</text>
</comment>
<accession>A0A8T0RB61</accession>
<evidence type="ECO:0000256" key="1">
    <source>
        <dbReference type="ARBA" id="ARBA00009176"/>
    </source>
</evidence>
<dbReference type="Proteomes" id="UP000823388">
    <property type="component" value="Chromosome 6K"/>
</dbReference>
<evidence type="ECO:0000256" key="2">
    <source>
        <dbReference type="ARBA" id="ARBA00022801"/>
    </source>
</evidence>
<keyword evidence="2" id="KW-0378">Hydrolase</keyword>
<dbReference type="PANTHER" id="PTHR12304:SF21">
    <property type="entry name" value="URIDINE NUCLEOSIDASE 2-RELATED"/>
    <property type="match status" value="1"/>
</dbReference>
<dbReference type="PANTHER" id="PTHR12304">
    <property type="entry name" value="INOSINE-URIDINE PREFERRING NUCLEOSIDE HYDROLASE"/>
    <property type="match status" value="1"/>
</dbReference>
<dbReference type="CDD" id="cd02650">
    <property type="entry name" value="nuc_hydro_CaPnhB"/>
    <property type="match status" value="1"/>
</dbReference>
<organism evidence="5 6">
    <name type="scientific">Panicum virgatum</name>
    <name type="common">Blackwell switchgrass</name>
    <dbReference type="NCBI Taxonomy" id="38727"/>
    <lineage>
        <taxon>Eukaryota</taxon>
        <taxon>Viridiplantae</taxon>
        <taxon>Streptophyta</taxon>
        <taxon>Embryophyta</taxon>
        <taxon>Tracheophyta</taxon>
        <taxon>Spermatophyta</taxon>
        <taxon>Magnoliopsida</taxon>
        <taxon>Liliopsida</taxon>
        <taxon>Poales</taxon>
        <taxon>Poaceae</taxon>
        <taxon>PACMAD clade</taxon>
        <taxon>Panicoideae</taxon>
        <taxon>Panicodae</taxon>
        <taxon>Paniceae</taxon>
        <taxon>Panicinae</taxon>
        <taxon>Panicum</taxon>
        <taxon>Panicum sect. Hiantes</taxon>
    </lineage>
</organism>
<dbReference type="Pfam" id="PF01156">
    <property type="entry name" value="IU_nuc_hydro"/>
    <property type="match status" value="1"/>
</dbReference>
<evidence type="ECO:0000313" key="5">
    <source>
        <dbReference type="EMBL" id="KAG2582325.1"/>
    </source>
</evidence>
<keyword evidence="3" id="KW-0326">Glycosidase</keyword>
<comment type="similarity">
    <text evidence="1">Belongs to the IUNH family.</text>
</comment>
<evidence type="ECO:0000259" key="4">
    <source>
        <dbReference type="Pfam" id="PF01156"/>
    </source>
</evidence>
<dbReference type="GO" id="GO:0006152">
    <property type="term" value="P:purine nucleoside catabolic process"/>
    <property type="evidence" value="ECO:0007669"/>
    <property type="project" value="TreeGrafter"/>
</dbReference>
<dbReference type="EMBL" id="CM029047">
    <property type="protein sequence ID" value="KAG2582325.1"/>
    <property type="molecule type" value="Genomic_DNA"/>
</dbReference>
<dbReference type="GO" id="GO:0005829">
    <property type="term" value="C:cytosol"/>
    <property type="evidence" value="ECO:0007669"/>
    <property type="project" value="TreeGrafter"/>
</dbReference>
<dbReference type="GO" id="GO:0008477">
    <property type="term" value="F:purine nucleosidase activity"/>
    <property type="evidence" value="ECO:0007669"/>
    <property type="project" value="TreeGrafter"/>
</dbReference>
<protein>
    <recommendedName>
        <fullName evidence="4">Inosine/uridine-preferring nucleoside hydrolase domain-containing protein</fullName>
    </recommendedName>
</protein>
<gene>
    <name evidence="5" type="ORF">PVAP13_6KG103300</name>
</gene>
<evidence type="ECO:0000313" key="6">
    <source>
        <dbReference type="Proteomes" id="UP000823388"/>
    </source>
</evidence>